<accession>A0AAJ1NCU8</accession>
<evidence type="ECO:0000313" key="3">
    <source>
        <dbReference type="Proteomes" id="UP001163056"/>
    </source>
</evidence>
<organism evidence="2 3">
    <name type="scientific">Providencia stuartii</name>
    <dbReference type="NCBI Taxonomy" id="588"/>
    <lineage>
        <taxon>Bacteria</taxon>
        <taxon>Pseudomonadati</taxon>
        <taxon>Pseudomonadota</taxon>
        <taxon>Gammaproteobacteria</taxon>
        <taxon>Enterobacterales</taxon>
        <taxon>Morganellaceae</taxon>
        <taxon>Providencia</taxon>
    </lineage>
</organism>
<feature type="domain" description="Integrase catalytic" evidence="1">
    <location>
        <begin position="1"/>
        <end position="41"/>
    </location>
</feature>
<dbReference type="Proteomes" id="UP001163056">
    <property type="component" value="Unassembled WGS sequence"/>
</dbReference>
<dbReference type="RefSeq" id="WP_275205542.1">
    <property type="nucleotide sequence ID" value="NZ_JAHWLJ010000179.1"/>
</dbReference>
<feature type="non-terminal residue" evidence="2">
    <location>
        <position position="1"/>
    </location>
</feature>
<dbReference type="Pfam" id="PF13683">
    <property type="entry name" value="rve_3"/>
    <property type="match status" value="1"/>
</dbReference>
<evidence type="ECO:0000259" key="1">
    <source>
        <dbReference type="Pfam" id="PF13683"/>
    </source>
</evidence>
<name>A0AAJ1NCU8_PROST</name>
<dbReference type="AlphaFoldDB" id="A0AAJ1NCU8"/>
<comment type="caution">
    <text evidence="2">The sequence shown here is derived from an EMBL/GenBank/DDBJ whole genome shotgun (WGS) entry which is preliminary data.</text>
</comment>
<dbReference type="EMBL" id="JAREJI010000053">
    <property type="protein sequence ID" value="MDE8772093.1"/>
    <property type="molecule type" value="Genomic_DNA"/>
</dbReference>
<sequence length="57" mass="7017">RREFLNAYLFESLSQVREMVWFWQQDYNLNRTHESLNNLPPEAYRKQLENAKLVCLN</sequence>
<protein>
    <submittedName>
        <fullName evidence="2">Integrase core domain-containing protein</fullName>
    </submittedName>
</protein>
<proteinExistence type="predicted"/>
<reference evidence="2 3" key="1">
    <citation type="submission" date="2023-03" db="EMBL/GenBank/DDBJ databases">
        <title>WGS of NDM-producing Providencia thailandensis from Ukrainian patients.</title>
        <authorList>
            <person name="Zabicka D."/>
            <person name="Izdebski R."/>
            <person name="Urbanowicz P."/>
            <person name="Biedrzycka M."/>
            <person name="Guzek A."/>
            <person name="Gniadkowski M."/>
        </authorList>
    </citation>
    <scope>NUCLEOTIDE SEQUENCE [LARGE SCALE GENOMIC DNA]</scope>
    <source>
        <strain evidence="2 3">8015-22</strain>
    </source>
</reference>
<dbReference type="GO" id="GO:0015074">
    <property type="term" value="P:DNA integration"/>
    <property type="evidence" value="ECO:0007669"/>
    <property type="project" value="InterPro"/>
</dbReference>
<gene>
    <name evidence="2" type="ORF">PZS58_21755</name>
</gene>
<dbReference type="InterPro" id="IPR001584">
    <property type="entry name" value="Integrase_cat-core"/>
</dbReference>
<evidence type="ECO:0000313" key="2">
    <source>
        <dbReference type="EMBL" id="MDE8772093.1"/>
    </source>
</evidence>